<dbReference type="EMBL" id="CAJHUC010000852">
    <property type="protein sequence ID" value="CAD7698570.1"/>
    <property type="molecule type" value="Genomic_DNA"/>
</dbReference>
<dbReference type="Proteomes" id="UP000708148">
    <property type="component" value="Unassembled WGS sequence"/>
</dbReference>
<keyword evidence="3" id="KW-1185">Reference proteome</keyword>
<comment type="caution">
    <text evidence="1">The sequence shown here is derived from an EMBL/GenBank/DDBJ whole genome shotgun (WGS) entry which is preliminary data.</text>
</comment>
<sequence length="169" mass="19198">MAVALLGRHEVCGSHRWEGRSPILLLKDLEHSLTQVCSPLWVLLRWLCPRRRSTVDLYMCGCPCTIWVLLHHLGAGPRCFLASPELWRQCVAWVMLWELQTCGMPGSFLKVEMKRECLGYKVSILLTARFCDGKASAFPSGERRSASSTIVNRNMRSHKDGQNQRRVGS</sequence>
<accession>A0A8S1ITY9</accession>
<organism evidence="1 3">
    <name type="scientific">Ostreobium quekettii</name>
    <dbReference type="NCBI Taxonomy" id="121088"/>
    <lineage>
        <taxon>Eukaryota</taxon>
        <taxon>Viridiplantae</taxon>
        <taxon>Chlorophyta</taxon>
        <taxon>core chlorophytes</taxon>
        <taxon>Ulvophyceae</taxon>
        <taxon>TCBD clade</taxon>
        <taxon>Bryopsidales</taxon>
        <taxon>Ostreobineae</taxon>
        <taxon>Ostreobiaceae</taxon>
        <taxon>Ostreobium</taxon>
    </lineage>
</organism>
<protein>
    <submittedName>
        <fullName evidence="1">Uncharacterized protein</fullName>
    </submittedName>
</protein>
<dbReference type="EMBL" id="CAJHUC010001590">
    <property type="protein sequence ID" value="CAD7701635.1"/>
    <property type="molecule type" value="Genomic_DNA"/>
</dbReference>
<gene>
    <name evidence="1" type="ORF">OSTQU699_LOCUS3931</name>
    <name evidence="2" type="ORF">OSTQU699_LOCUS6992</name>
</gene>
<reference evidence="1" key="1">
    <citation type="submission" date="2020-12" db="EMBL/GenBank/DDBJ databases">
        <authorList>
            <person name="Iha C."/>
        </authorList>
    </citation>
    <scope>NUCLEOTIDE SEQUENCE</scope>
</reference>
<dbReference type="AlphaFoldDB" id="A0A8S1ITY9"/>
<proteinExistence type="predicted"/>
<evidence type="ECO:0000313" key="3">
    <source>
        <dbReference type="Proteomes" id="UP000708148"/>
    </source>
</evidence>
<name>A0A8S1ITY9_9CHLO</name>
<evidence type="ECO:0000313" key="2">
    <source>
        <dbReference type="EMBL" id="CAD7701635.1"/>
    </source>
</evidence>
<evidence type="ECO:0000313" key="1">
    <source>
        <dbReference type="EMBL" id="CAD7698570.1"/>
    </source>
</evidence>